<organism evidence="2 3">
    <name type="scientific">Polyplosphaeria fusca</name>
    <dbReference type="NCBI Taxonomy" id="682080"/>
    <lineage>
        <taxon>Eukaryota</taxon>
        <taxon>Fungi</taxon>
        <taxon>Dikarya</taxon>
        <taxon>Ascomycota</taxon>
        <taxon>Pezizomycotina</taxon>
        <taxon>Dothideomycetes</taxon>
        <taxon>Pleosporomycetidae</taxon>
        <taxon>Pleosporales</taxon>
        <taxon>Tetraplosphaeriaceae</taxon>
        <taxon>Polyplosphaeria</taxon>
    </lineage>
</organism>
<dbReference type="AlphaFoldDB" id="A0A9P4UXP0"/>
<dbReference type="InterPro" id="IPR010730">
    <property type="entry name" value="HET"/>
</dbReference>
<reference evidence="2" key="1">
    <citation type="journal article" date="2020" name="Stud. Mycol.">
        <title>101 Dothideomycetes genomes: a test case for predicting lifestyles and emergence of pathogens.</title>
        <authorList>
            <person name="Haridas S."/>
            <person name="Albert R."/>
            <person name="Binder M."/>
            <person name="Bloem J."/>
            <person name="Labutti K."/>
            <person name="Salamov A."/>
            <person name="Andreopoulos B."/>
            <person name="Baker S."/>
            <person name="Barry K."/>
            <person name="Bills G."/>
            <person name="Bluhm B."/>
            <person name="Cannon C."/>
            <person name="Castanera R."/>
            <person name="Culley D."/>
            <person name="Daum C."/>
            <person name="Ezra D."/>
            <person name="Gonzalez J."/>
            <person name="Henrissat B."/>
            <person name="Kuo A."/>
            <person name="Liang C."/>
            <person name="Lipzen A."/>
            <person name="Lutzoni F."/>
            <person name="Magnuson J."/>
            <person name="Mondo S."/>
            <person name="Nolan M."/>
            <person name="Ohm R."/>
            <person name="Pangilinan J."/>
            <person name="Park H.-J."/>
            <person name="Ramirez L."/>
            <person name="Alfaro M."/>
            <person name="Sun H."/>
            <person name="Tritt A."/>
            <person name="Yoshinaga Y."/>
            <person name="Zwiers L.-H."/>
            <person name="Turgeon B."/>
            <person name="Goodwin S."/>
            <person name="Spatafora J."/>
            <person name="Crous P."/>
            <person name="Grigoriev I."/>
        </authorList>
    </citation>
    <scope>NUCLEOTIDE SEQUENCE</scope>
    <source>
        <strain evidence="2">CBS 125425</strain>
    </source>
</reference>
<evidence type="ECO:0000313" key="2">
    <source>
        <dbReference type="EMBL" id="KAF2729073.1"/>
    </source>
</evidence>
<feature type="non-terminal residue" evidence="2">
    <location>
        <position position="362"/>
    </location>
</feature>
<keyword evidence="3" id="KW-1185">Reference proteome</keyword>
<gene>
    <name evidence="2" type="ORF">EJ04DRAFT_394932</name>
</gene>
<evidence type="ECO:0000259" key="1">
    <source>
        <dbReference type="Pfam" id="PF06985"/>
    </source>
</evidence>
<dbReference type="Proteomes" id="UP000799444">
    <property type="component" value="Unassembled WGS sequence"/>
</dbReference>
<dbReference type="OrthoDB" id="5125733at2759"/>
<dbReference type="EMBL" id="ML996257">
    <property type="protein sequence ID" value="KAF2729073.1"/>
    <property type="molecule type" value="Genomic_DNA"/>
</dbReference>
<sequence>YIALSYCWGHRPTENSMTKIANFRARLSPNGLLRDDLPAAIRDAITITERLGIKYIWIDALCMIQDDIEDKHAELGKMSQYYRNSFLTIAASTPSATTGFIGKLGRCEKHPDSPLPRDLVPLDVFAHLHDTKDSGGAGKIYVREENPYQLHEEPINKRAWTLQECILAPRVLLFGSRVIWFCQHMTHSDGGVEDWSFDQNDLERTRREFQVKLRQLEKASLDSDITLESTLRKTETRDLYDLWHRLVGTYSRRAISYPADKLPAISAVAAVFSKLTKDEYLAGLWRSNLARDLLWTTPEAATHRPKTWRAPTWSWASVSNAILYNQPPPESATLLADVLEVEAVPLTDMAPFGEVERGHLTI</sequence>
<proteinExistence type="predicted"/>
<dbReference type="PANTHER" id="PTHR33112">
    <property type="entry name" value="DOMAIN PROTEIN, PUTATIVE-RELATED"/>
    <property type="match status" value="1"/>
</dbReference>
<feature type="domain" description="Heterokaryon incompatibility" evidence="1">
    <location>
        <begin position="1"/>
        <end position="164"/>
    </location>
</feature>
<dbReference type="Pfam" id="PF06985">
    <property type="entry name" value="HET"/>
    <property type="match status" value="1"/>
</dbReference>
<comment type="caution">
    <text evidence="2">The sequence shown here is derived from an EMBL/GenBank/DDBJ whole genome shotgun (WGS) entry which is preliminary data.</text>
</comment>
<feature type="non-terminal residue" evidence="2">
    <location>
        <position position="1"/>
    </location>
</feature>
<dbReference type="PANTHER" id="PTHR33112:SF16">
    <property type="entry name" value="HETEROKARYON INCOMPATIBILITY DOMAIN-CONTAINING PROTEIN"/>
    <property type="match status" value="1"/>
</dbReference>
<evidence type="ECO:0000313" key="3">
    <source>
        <dbReference type="Proteomes" id="UP000799444"/>
    </source>
</evidence>
<protein>
    <submittedName>
        <fullName evidence="2">HET-domain-containing protein</fullName>
    </submittedName>
</protein>
<name>A0A9P4UXP0_9PLEO</name>
<accession>A0A9P4UXP0</accession>